<organism evidence="3 4">
    <name type="scientific">Flagellimonas marina</name>
    <dbReference type="NCBI Taxonomy" id="1775168"/>
    <lineage>
        <taxon>Bacteria</taxon>
        <taxon>Pseudomonadati</taxon>
        <taxon>Bacteroidota</taxon>
        <taxon>Flavobacteriia</taxon>
        <taxon>Flavobacteriales</taxon>
        <taxon>Flavobacteriaceae</taxon>
        <taxon>Flagellimonas</taxon>
    </lineage>
</organism>
<dbReference type="InterPro" id="IPR025698">
    <property type="entry name" value="2TM_dom"/>
</dbReference>
<dbReference type="EMBL" id="JBHSCL010000004">
    <property type="protein sequence ID" value="MFC4219822.1"/>
    <property type="molecule type" value="Genomic_DNA"/>
</dbReference>
<dbReference type="Proteomes" id="UP001595841">
    <property type="component" value="Unassembled WGS sequence"/>
</dbReference>
<protein>
    <submittedName>
        <fullName evidence="3">2TM domain-containing protein</fullName>
    </submittedName>
</protein>
<accession>A0ABV8PLM0</accession>
<evidence type="ECO:0000313" key="3">
    <source>
        <dbReference type="EMBL" id="MFC4219822.1"/>
    </source>
</evidence>
<keyword evidence="1" id="KW-0812">Transmembrane</keyword>
<proteinExistence type="predicted"/>
<evidence type="ECO:0000259" key="2">
    <source>
        <dbReference type="Pfam" id="PF13239"/>
    </source>
</evidence>
<evidence type="ECO:0000256" key="1">
    <source>
        <dbReference type="SAM" id="Phobius"/>
    </source>
</evidence>
<sequence length="111" mass="14056">MENLENNKYNRASQRVKELKDFFRHLMIFFAVNIVLYLFRFGVLQPYLPDEFQLKPYYFTWVDIHLLIWLVILAVHTVYLFRYKFTFLRKWEERQIQKYMQKDEEELKKYK</sequence>
<dbReference type="RefSeq" id="WP_379763175.1">
    <property type="nucleotide sequence ID" value="NZ_JBHSCL010000004.1"/>
</dbReference>
<keyword evidence="1" id="KW-1133">Transmembrane helix</keyword>
<keyword evidence="4" id="KW-1185">Reference proteome</keyword>
<feature type="domain" description="2TM" evidence="2">
    <location>
        <begin position="11"/>
        <end position="101"/>
    </location>
</feature>
<name>A0ABV8PLM0_9FLAO</name>
<feature type="transmembrane region" description="Helical" evidence="1">
    <location>
        <begin position="59"/>
        <end position="81"/>
    </location>
</feature>
<comment type="caution">
    <text evidence="3">The sequence shown here is derived from an EMBL/GenBank/DDBJ whole genome shotgun (WGS) entry which is preliminary data.</text>
</comment>
<gene>
    <name evidence="3" type="ORF">ACFOWS_06750</name>
</gene>
<evidence type="ECO:0000313" key="4">
    <source>
        <dbReference type="Proteomes" id="UP001595841"/>
    </source>
</evidence>
<keyword evidence="1" id="KW-0472">Membrane</keyword>
<reference evidence="4" key="1">
    <citation type="journal article" date="2019" name="Int. J. Syst. Evol. Microbiol.">
        <title>The Global Catalogue of Microorganisms (GCM) 10K type strain sequencing project: providing services to taxonomists for standard genome sequencing and annotation.</title>
        <authorList>
            <consortium name="The Broad Institute Genomics Platform"/>
            <consortium name="The Broad Institute Genome Sequencing Center for Infectious Disease"/>
            <person name="Wu L."/>
            <person name="Ma J."/>
        </authorList>
    </citation>
    <scope>NUCLEOTIDE SEQUENCE [LARGE SCALE GENOMIC DNA]</scope>
    <source>
        <strain evidence="4">CGMCC 1.15774</strain>
    </source>
</reference>
<feature type="transmembrane region" description="Helical" evidence="1">
    <location>
        <begin position="21"/>
        <end position="39"/>
    </location>
</feature>
<dbReference type="Pfam" id="PF13239">
    <property type="entry name" value="2TM"/>
    <property type="match status" value="1"/>
</dbReference>